<dbReference type="InterPro" id="IPR015168">
    <property type="entry name" value="SsuA/THI5"/>
</dbReference>
<gene>
    <name evidence="3" type="ORF">AJ80_01033</name>
</gene>
<dbReference type="AlphaFoldDB" id="A0A2B7Z265"/>
<organism evidence="3 4">
    <name type="scientific">Polytolypa hystricis (strain UAMH7299)</name>
    <dbReference type="NCBI Taxonomy" id="1447883"/>
    <lineage>
        <taxon>Eukaryota</taxon>
        <taxon>Fungi</taxon>
        <taxon>Dikarya</taxon>
        <taxon>Ascomycota</taxon>
        <taxon>Pezizomycotina</taxon>
        <taxon>Eurotiomycetes</taxon>
        <taxon>Eurotiomycetidae</taxon>
        <taxon>Onygenales</taxon>
        <taxon>Onygenales incertae sedis</taxon>
        <taxon>Polytolypa</taxon>
    </lineage>
</organism>
<sequence>MKQSILFVNLALLLPNVFVSGLKIASSLTTIEYTPEVIAIEDYYTGTASVVSGGAGSLFSDSTVDLASNAETQALRQFSVHNDLRIIYTIAQVHYRLVANKMKGINTLADLQGRTIGAIPATSSAYFVYKYLQTIGLDENDYTVIFGNECFAEPCAADTLPGMLAAGTVDAVGIWEPTLELAIRAIGNKAKVFDGQNAYREIFSLHTTTAKLADPVKRQEIVDFLQALNQAEQMFQNDPESVWPRVSNLLGVSESVLESVWPIHNFTSNIPDDLEDILIGEEQWIAAVDGRAPVPAAQLQNIVDRSLLDEVFPPVP</sequence>
<comment type="caution">
    <text evidence="3">The sequence shown here is derived from an EMBL/GenBank/DDBJ whole genome shotgun (WGS) entry which is preliminary data.</text>
</comment>
<name>A0A2B7Z265_POLH7</name>
<keyword evidence="1" id="KW-0732">Signal</keyword>
<dbReference type="STRING" id="1447883.A0A2B7Z265"/>
<dbReference type="PANTHER" id="PTHR30024:SF42">
    <property type="entry name" value="ALIPHATIC SULFONATES-BINDING PROTEIN-RELATED"/>
    <property type="match status" value="1"/>
</dbReference>
<evidence type="ECO:0000313" key="4">
    <source>
        <dbReference type="Proteomes" id="UP000224634"/>
    </source>
</evidence>
<protein>
    <recommendedName>
        <fullName evidence="2">SsuA/THI5-like domain-containing protein</fullName>
    </recommendedName>
</protein>
<evidence type="ECO:0000313" key="3">
    <source>
        <dbReference type="EMBL" id="PGH27323.1"/>
    </source>
</evidence>
<feature type="signal peptide" evidence="1">
    <location>
        <begin position="1"/>
        <end position="21"/>
    </location>
</feature>
<proteinExistence type="predicted"/>
<dbReference type="Proteomes" id="UP000224634">
    <property type="component" value="Unassembled WGS sequence"/>
</dbReference>
<dbReference type="EMBL" id="PDNA01000008">
    <property type="protein sequence ID" value="PGH27323.1"/>
    <property type="molecule type" value="Genomic_DNA"/>
</dbReference>
<reference evidence="3 4" key="1">
    <citation type="submission" date="2017-10" db="EMBL/GenBank/DDBJ databases">
        <title>Comparative genomics in systemic dimorphic fungi from Ajellomycetaceae.</title>
        <authorList>
            <person name="Munoz J.F."/>
            <person name="Mcewen J.G."/>
            <person name="Clay O.K."/>
            <person name="Cuomo C.A."/>
        </authorList>
    </citation>
    <scope>NUCLEOTIDE SEQUENCE [LARGE SCALE GENOMIC DNA]</scope>
    <source>
        <strain evidence="3 4">UAMH7299</strain>
    </source>
</reference>
<dbReference type="PANTHER" id="PTHR30024">
    <property type="entry name" value="ALIPHATIC SULFONATES-BINDING PROTEIN-RELATED"/>
    <property type="match status" value="1"/>
</dbReference>
<dbReference type="SUPFAM" id="SSF53850">
    <property type="entry name" value="Periplasmic binding protein-like II"/>
    <property type="match status" value="1"/>
</dbReference>
<dbReference type="OrthoDB" id="5194099at2759"/>
<accession>A0A2B7Z265</accession>
<dbReference type="Pfam" id="PF09084">
    <property type="entry name" value="NMT1"/>
    <property type="match status" value="1"/>
</dbReference>
<evidence type="ECO:0000259" key="2">
    <source>
        <dbReference type="Pfam" id="PF09084"/>
    </source>
</evidence>
<keyword evidence="4" id="KW-1185">Reference proteome</keyword>
<dbReference type="Gene3D" id="3.40.190.10">
    <property type="entry name" value="Periplasmic binding protein-like II"/>
    <property type="match status" value="2"/>
</dbReference>
<evidence type="ECO:0000256" key="1">
    <source>
        <dbReference type="SAM" id="SignalP"/>
    </source>
</evidence>
<feature type="domain" description="SsuA/THI5-like" evidence="2">
    <location>
        <begin position="61"/>
        <end position="240"/>
    </location>
</feature>
<feature type="chain" id="PRO_5013016167" description="SsuA/THI5-like domain-containing protein" evidence="1">
    <location>
        <begin position="22"/>
        <end position="316"/>
    </location>
</feature>